<dbReference type="RefSeq" id="WP_181057242.1">
    <property type="nucleotide sequence ID" value="NZ_JACDTY010000003.1"/>
</dbReference>
<name>A0A838B3C9_9HYPH</name>
<evidence type="ECO:0000256" key="1">
    <source>
        <dbReference type="SAM" id="Phobius"/>
    </source>
</evidence>
<dbReference type="EMBL" id="JACDTY010000003">
    <property type="protein sequence ID" value="MBA1140593.1"/>
    <property type="molecule type" value="Genomic_DNA"/>
</dbReference>
<keyword evidence="1" id="KW-1133">Transmembrane helix</keyword>
<sequence>MMDTVPIVFYALVCGALCAVAPSIQSTPRRMAAGAVTGLVSAIVLPFLRGMFGT</sequence>
<gene>
    <name evidence="2" type="ORF">H0241_10025</name>
</gene>
<organism evidence="2 3">
    <name type="scientific">Mesorhizobium neociceri</name>
    <dbReference type="NCBI Taxonomy" id="1307853"/>
    <lineage>
        <taxon>Bacteria</taxon>
        <taxon>Pseudomonadati</taxon>
        <taxon>Pseudomonadota</taxon>
        <taxon>Alphaproteobacteria</taxon>
        <taxon>Hyphomicrobiales</taxon>
        <taxon>Phyllobacteriaceae</taxon>
        <taxon>Mesorhizobium</taxon>
    </lineage>
</organism>
<keyword evidence="1" id="KW-0472">Membrane</keyword>
<reference evidence="2 3" key="1">
    <citation type="submission" date="2020-07" db="EMBL/GenBank/DDBJ databases">
        <title>Definition of the novel symbiovar canariense within Mesorhizobium novociceri, a new species of genus Mesorhizobium nodulating Cicer canariense in the Caldera de Taburiente National Park (La Palma, Canary Islands).</title>
        <authorList>
            <person name="Leon-Barrios M."/>
            <person name="Perez-Yepez J."/>
            <person name="Flores-Felix J.D."/>
            <person name="Ramirez-Baena M.H."/>
            <person name="Pulido-Suarez L."/>
            <person name="Igual J.M."/>
            <person name="Velazquez E."/>
            <person name="Peix A."/>
        </authorList>
    </citation>
    <scope>NUCLEOTIDE SEQUENCE [LARGE SCALE GENOMIC DNA]</scope>
    <source>
        <strain evidence="2 3">CCANP35</strain>
    </source>
</reference>
<comment type="caution">
    <text evidence="2">The sequence shown here is derived from an EMBL/GenBank/DDBJ whole genome shotgun (WGS) entry which is preliminary data.</text>
</comment>
<keyword evidence="1" id="KW-0812">Transmembrane</keyword>
<protein>
    <submittedName>
        <fullName evidence="2">Uncharacterized protein</fullName>
    </submittedName>
</protein>
<feature type="transmembrane region" description="Helical" evidence="1">
    <location>
        <begin position="7"/>
        <end position="25"/>
    </location>
</feature>
<feature type="transmembrane region" description="Helical" evidence="1">
    <location>
        <begin position="31"/>
        <end position="48"/>
    </location>
</feature>
<evidence type="ECO:0000313" key="2">
    <source>
        <dbReference type="EMBL" id="MBA1140593.1"/>
    </source>
</evidence>
<evidence type="ECO:0000313" key="3">
    <source>
        <dbReference type="Proteomes" id="UP000558284"/>
    </source>
</evidence>
<accession>A0A838B3C9</accession>
<proteinExistence type="predicted"/>
<dbReference type="AlphaFoldDB" id="A0A838B3C9"/>
<keyword evidence="3" id="KW-1185">Reference proteome</keyword>
<dbReference type="Proteomes" id="UP000558284">
    <property type="component" value="Unassembled WGS sequence"/>
</dbReference>